<dbReference type="SUPFAM" id="SSF56300">
    <property type="entry name" value="Metallo-dependent phosphatases"/>
    <property type="match status" value="1"/>
</dbReference>
<dbReference type="PANTHER" id="PTHR12905:SF0">
    <property type="entry name" value="CALCINEURIN-LIKE PHOSPHOESTERASE DOMAIN-CONTAINING PROTEIN"/>
    <property type="match status" value="1"/>
</dbReference>
<dbReference type="OrthoDB" id="630188at2759"/>
<reference evidence="2" key="1">
    <citation type="submission" date="2021-03" db="EMBL/GenBank/DDBJ databases">
        <authorList>
            <person name="Tagirdzhanova G."/>
        </authorList>
    </citation>
    <scope>NUCLEOTIDE SEQUENCE</scope>
</reference>
<evidence type="ECO:0000313" key="3">
    <source>
        <dbReference type="Proteomes" id="UP000664521"/>
    </source>
</evidence>
<gene>
    <name evidence="2" type="ORF">HETSPECPRED_006596</name>
</gene>
<dbReference type="CDD" id="cd07379">
    <property type="entry name" value="MPP_239FB"/>
    <property type="match status" value="1"/>
</dbReference>
<dbReference type="GO" id="GO:0016787">
    <property type="term" value="F:hydrolase activity"/>
    <property type="evidence" value="ECO:0007669"/>
    <property type="project" value="InterPro"/>
</dbReference>
<dbReference type="AlphaFoldDB" id="A0A8H3FPD1"/>
<evidence type="ECO:0000313" key="2">
    <source>
        <dbReference type="EMBL" id="CAF9927510.1"/>
    </source>
</evidence>
<dbReference type="PANTHER" id="PTHR12905">
    <property type="entry name" value="METALLOPHOSPHOESTERASE"/>
    <property type="match status" value="1"/>
</dbReference>
<sequence>MVTKFLIISDTHNLRLDGTADAGSKPLQLPTPKVDVLLHCGDLTQVGGVSSFKQALKMLGSMDAELKLVIAGNHDLELDSKYWELQCSDEENPEDPEDHDLAVEAMTGTDAREVGVLFLNEGTHTFKLNNGATFTIYVSPYTPAFGDWAFAYKPDEDRYSDRSHAAQDVTSIATNPIPEGVDIVMTHGPAKGILDLCPQGNVGCGNLRRALHRVKPKIHCFGHIHEGYGIEVVDWNKASVDAPAIRQLSERKSTGNPYPEPFSWRQESKDQTLAVNASIMTGDHKPANAPWFISLDLPRAT</sequence>
<dbReference type="InterPro" id="IPR051693">
    <property type="entry name" value="UPF0046_metallophosphoest"/>
</dbReference>
<proteinExistence type="predicted"/>
<protein>
    <recommendedName>
        <fullName evidence="1">Calcineurin-like phosphoesterase domain-containing protein</fullName>
    </recommendedName>
</protein>
<feature type="domain" description="Calcineurin-like phosphoesterase" evidence="1">
    <location>
        <begin position="4"/>
        <end position="226"/>
    </location>
</feature>
<dbReference type="InterPro" id="IPR029052">
    <property type="entry name" value="Metallo-depent_PP-like"/>
</dbReference>
<dbReference type="Proteomes" id="UP000664521">
    <property type="component" value="Unassembled WGS sequence"/>
</dbReference>
<organism evidence="2 3">
    <name type="scientific">Heterodermia speciosa</name>
    <dbReference type="NCBI Taxonomy" id="116794"/>
    <lineage>
        <taxon>Eukaryota</taxon>
        <taxon>Fungi</taxon>
        <taxon>Dikarya</taxon>
        <taxon>Ascomycota</taxon>
        <taxon>Pezizomycotina</taxon>
        <taxon>Lecanoromycetes</taxon>
        <taxon>OSLEUM clade</taxon>
        <taxon>Lecanoromycetidae</taxon>
        <taxon>Caliciales</taxon>
        <taxon>Physciaceae</taxon>
        <taxon>Heterodermia</taxon>
    </lineage>
</organism>
<dbReference type="EMBL" id="CAJPDS010000045">
    <property type="protein sequence ID" value="CAF9927510.1"/>
    <property type="molecule type" value="Genomic_DNA"/>
</dbReference>
<dbReference type="InterPro" id="IPR004843">
    <property type="entry name" value="Calcineurin-like_PHP"/>
</dbReference>
<keyword evidence="3" id="KW-1185">Reference proteome</keyword>
<comment type="caution">
    <text evidence="2">The sequence shown here is derived from an EMBL/GenBank/DDBJ whole genome shotgun (WGS) entry which is preliminary data.</text>
</comment>
<dbReference type="Pfam" id="PF00149">
    <property type="entry name" value="Metallophos"/>
    <property type="match status" value="1"/>
</dbReference>
<evidence type="ECO:0000259" key="1">
    <source>
        <dbReference type="Pfam" id="PF00149"/>
    </source>
</evidence>
<dbReference type="Gene3D" id="3.60.21.10">
    <property type="match status" value="1"/>
</dbReference>
<accession>A0A8H3FPD1</accession>
<name>A0A8H3FPD1_9LECA</name>